<dbReference type="HOGENOM" id="CLU_2531476_0_0_1"/>
<keyword evidence="2" id="KW-1185">Reference proteome</keyword>
<dbReference type="Gramene" id="BGIOSGA012404-TA">
    <property type="protein sequence ID" value="BGIOSGA012404-PA"/>
    <property type="gene ID" value="BGIOSGA012404"/>
</dbReference>
<dbReference type="EMBL" id="CM000128">
    <property type="protein sequence ID" value="EEC75032.1"/>
    <property type="molecule type" value="Genomic_DNA"/>
</dbReference>
<protein>
    <submittedName>
        <fullName evidence="1">Uncharacterized protein</fullName>
    </submittedName>
</protein>
<reference evidence="1 2" key="1">
    <citation type="journal article" date="2005" name="PLoS Biol.">
        <title>The genomes of Oryza sativa: a history of duplications.</title>
        <authorList>
            <person name="Yu J."/>
            <person name="Wang J."/>
            <person name="Lin W."/>
            <person name="Li S."/>
            <person name="Li H."/>
            <person name="Zhou J."/>
            <person name="Ni P."/>
            <person name="Dong W."/>
            <person name="Hu S."/>
            <person name="Zeng C."/>
            <person name="Zhang J."/>
            <person name="Zhang Y."/>
            <person name="Li R."/>
            <person name="Xu Z."/>
            <person name="Li S."/>
            <person name="Li X."/>
            <person name="Zheng H."/>
            <person name="Cong L."/>
            <person name="Lin L."/>
            <person name="Yin J."/>
            <person name="Geng J."/>
            <person name="Li G."/>
            <person name="Shi J."/>
            <person name="Liu J."/>
            <person name="Lv H."/>
            <person name="Li J."/>
            <person name="Wang J."/>
            <person name="Deng Y."/>
            <person name="Ran L."/>
            <person name="Shi X."/>
            <person name="Wang X."/>
            <person name="Wu Q."/>
            <person name="Li C."/>
            <person name="Ren X."/>
            <person name="Wang J."/>
            <person name="Wang X."/>
            <person name="Li D."/>
            <person name="Liu D."/>
            <person name="Zhang X."/>
            <person name="Ji Z."/>
            <person name="Zhao W."/>
            <person name="Sun Y."/>
            <person name="Zhang Z."/>
            <person name="Bao J."/>
            <person name="Han Y."/>
            <person name="Dong L."/>
            <person name="Ji J."/>
            <person name="Chen P."/>
            <person name="Wu S."/>
            <person name="Liu J."/>
            <person name="Xiao Y."/>
            <person name="Bu D."/>
            <person name="Tan J."/>
            <person name="Yang L."/>
            <person name="Ye C."/>
            <person name="Zhang J."/>
            <person name="Xu J."/>
            <person name="Zhou Y."/>
            <person name="Yu Y."/>
            <person name="Zhang B."/>
            <person name="Zhuang S."/>
            <person name="Wei H."/>
            <person name="Liu B."/>
            <person name="Lei M."/>
            <person name="Yu H."/>
            <person name="Li Y."/>
            <person name="Xu H."/>
            <person name="Wei S."/>
            <person name="He X."/>
            <person name="Fang L."/>
            <person name="Zhang Z."/>
            <person name="Zhang Y."/>
            <person name="Huang X."/>
            <person name="Su Z."/>
            <person name="Tong W."/>
            <person name="Li J."/>
            <person name="Tong Z."/>
            <person name="Li S."/>
            <person name="Ye J."/>
            <person name="Wang L."/>
            <person name="Fang L."/>
            <person name="Lei T."/>
            <person name="Chen C."/>
            <person name="Chen H."/>
            <person name="Xu Z."/>
            <person name="Li H."/>
            <person name="Huang H."/>
            <person name="Zhang F."/>
            <person name="Xu H."/>
            <person name="Li N."/>
            <person name="Zhao C."/>
            <person name="Li S."/>
            <person name="Dong L."/>
            <person name="Huang Y."/>
            <person name="Li L."/>
            <person name="Xi Y."/>
            <person name="Qi Q."/>
            <person name="Li W."/>
            <person name="Zhang B."/>
            <person name="Hu W."/>
            <person name="Zhang Y."/>
            <person name="Tian X."/>
            <person name="Jiao Y."/>
            <person name="Liang X."/>
            <person name="Jin J."/>
            <person name="Gao L."/>
            <person name="Zheng W."/>
            <person name="Hao B."/>
            <person name="Liu S."/>
            <person name="Wang W."/>
            <person name="Yuan L."/>
            <person name="Cao M."/>
            <person name="McDermott J."/>
            <person name="Samudrala R."/>
            <person name="Wang J."/>
            <person name="Wong G.K."/>
            <person name="Yang H."/>
        </authorList>
    </citation>
    <scope>NUCLEOTIDE SEQUENCE [LARGE SCALE GENOMIC DNA]</scope>
    <source>
        <strain evidence="2">cv. 93-11</strain>
    </source>
</reference>
<organism evidence="1 2">
    <name type="scientific">Oryza sativa subsp. indica</name>
    <name type="common">Rice</name>
    <dbReference type="NCBI Taxonomy" id="39946"/>
    <lineage>
        <taxon>Eukaryota</taxon>
        <taxon>Viridiplantae</taxon>
        <taxon>Streptophyta</taxon>
        <taxon>Embryophyta</taxon>
        <taxon>Tracheophyta</taxon>
        <taxon>Spermatophyta</taxon>
        <taxon>Magnoliopsida</taxon>
        <taxon>Liliopsida</taxon>
        <taxon>Poales</taxon>
        <taxon>Poaceae</taxon>
        <taxon>BOP clade</taxon>
        <taxon>Oryzoideae</taxon>
        <taxon>Oryzeae</taxon>
        <taxon>Oryzinae</taxon>
        <taxon>Oryza</taxon>
        <taxon>Oryza sativa</taxon>
    </lineage>
</organism>
<sequence>MGGATVRGCELCCASSPRSMATAIQRSSSRGLGNGAAVSSGRRRLANIISFLQRLKNSEAWPRMINNQAVQNLTGTVRSWHELA</sequence>
<dbReference type="AlphaFoldDB" id="B8AM30"/>
<proteinExistence type="predicted"/>
<evidence type="ECO:0000313" key="2">
    <source>
        <dbReference type="Proteomes" id="UP000007015"/>
    </source>
</evidence>
<evidence type="ECO:0000313" key="1">
    <source>
        <dbReference type="EMBL" id="EEC75032.1"/>
    </source>
</evidence>
<gene>
    <name evidence="1" type="ORF">OsI_11124</name>
</gene>
<dbReference type="Proteomes" id="UP000007015">
    <property type="component" value="Chromosome 3"/>
</dbReference>
<accession>B8AM30</accession>
<name>B8AM30_ORYSI</name>